<protein>
    <submittedName>
        <fullName evidence="1">Uncharacterized protein</fullName>
    </submittedName>
</protein>
<dbReference type="EMBL" id="CM043041">
    <property type="protein sequence ID" value="KAI4572086.1"/>
    <property type="molecule type" value="Genomic_DNA"/>
</dbReference>
<gene>
    <name evidence="1" type="ORF">MJG53_020957</name>
</gene>
<dbReference type="Proteomes" id="UP001057279">
    <property type="component" value="Linkage Group LG16"/>
</dbReference>
<name>A0ACB9ULP1_9CETA</name>
<organism evidence="1 2">
    <name type="scientific">Ovis ammon polii x Ovis aries</name>
    <dbReference type="NCBI Taxonomy" id="2918886"/>
    <lineage>
        <taxon>Eukaryota</taxon>
        <taxon>Metazoa</taxon>
        <taxon>Chordata</taxon>
        <taxon>Craniata</taxon>
        <taxon>Vertebrata</taxon>
        <taxon>Euteleostomi</taxon>
        <taxon>Mammalia</taxon>
        <taxon>Eutheria</taxon>
        <taxon>Laurasiatheria</taxon>
        <taxon>Artiodactyla</taxon>
        <taxon>Ruminantia</taxon>
        <taxon>Pecora</taxon>
        <taxon>Bovidae</taxon>
        <taxon>Caprinae</taxon>
        <taxon>Ovis</taxon>
    </lineage>
</organism>
<keyword evidence="2" id="KW-1185">Reference proteome</keyword>
<evidence type="ECO:0000313" key="2">
    <source>
        <dbReference type="Proteomes" id="UP001057279"/>
    </source>
</evidence>
<evidence type="ECO:0000313" key="1">
    <source>
        <dbReference type="EMBL" id="KAI4572086.1"/>
    </source>
</evidence>
<sequence length="393" mass="42179">MARPPPLGPRSPSEPFSHPPGAPRELDATGDTICIASGEESIRSEQAQKLGQDSLDPPEHFQGGPRGLEPVADLPRLPAPSYLEESAGAKNLEHPISSREVLEADQDSLHLCLLGLGLWLQDLERGLGPCVSAQSRMVQLQADLRGAAERLDALLVFGEGLAQRSEPQTRAALEQLLKAFRAHQDSIFRQLWRLQAQLVSTSLVLEEASTLEQDLEFEGDSDGPGPGGVWGPWAPSSLPTPAELEWDPAGDVGDLEPLGRRTARMPGAPCELCGHRGPQSRGQSLEVRAGGVTSSLQAPMGPSVCLLAGSWPFEKAFKPLALSLPVSLSLLVSQLPTPSSRRPLTFFHLLLLFLFLVGITLFLPMSGGSCCSPSQLIRTPYLELSYVNGPPPM</sequence>
<accession>A0ACB9ULP1</accession>
<reference evidence="1" key="1">
    <citation type="submission" date="2022-03" db="EMBL/GenBank/DDBJ databases">
        <title>Genomic analyses of argali, domestic sheep and their hybrids provide insights into chromosomal evolution, heterosis and genetic basis of agronomic traits.</title>
        <authorList>
            <person name="Li M."/>
        </authorList>
    </citation>
    <scope>NUCLEOTIDE SEQUENCE</scope>
    <source>
        <strain evidence="1">F1 hybrid</strain>
    </source>
</reference>
<proteinExistence type="predicted"/>
<comment type="caution">
    <text evidence="1">The sequence shown here is derived from an EMBL/GenBank/DDBJ whole genome shotgun (WGS) entry which is preliminary data.</text>
</comment>